<comment type="caution">
    <text evidence="11">The sequence shown here is derived from an EMBL/GenBank/DDBJ whole genome shotgun (WGS) entry which is preliminary data.</text>
</comment>
<organism evidence="11 12">
    <name type="scientific">Amphibalanus amphitrite</name>
    <name type="common">Striped barnacle</name>
    <name type="synonym">Balanus amphitrite</name>
    <dbReference type="NCBI Taxonomy" id="1232801"/>
    <lineage>
        <taxon>Eukaryota</taxon>
        <taxon>Metazoa</taxon>
        <taxon>Ecdysozoa</taxon>
        <taxon>Arthropoda</taxon>
        <taxon>Crustacea</taxon>
        <taxon>Multicrustacea</taxon>
        <taxon>Cirripedia</taxon>
        <taxon>Thoracica</taxon>
        <taxon>Thoracicalcarea</taxon>
        <taxon>Balanomorpha</taxon>
        <taxon>Balanoidea</taxon>
        <taxon>Balanidae</taxon>
        <taxon>Amphibalaninae</taxon>
        <taxon>Amphibalanus</taxon>
    </lineage>
</organism>
<dbReference type="Gene3D" id="3.20.20.140">
    <property type="entry name" value="Metal-dependent hydrolases"/>
    <property type="match status" value="1"/>
</dbReference>
<evidence type="ECO:0000256" key="3">
    <source>
        <dbReference type="ARBA" id="ARBA00012781"/>
    </source>
</evidence>
<evidence type="ECO:0000256" key="9">
    <source>
        <dbReference type="RuleBase" id="RU366009"/>
    </source>
</evidence>
<comment type="pathway">
    <text evidence="1 9">Purine metabolism; guanine degradation; xanthine from guanine: step 1/1.</text>
</comment>
<dbReference type="Gene3D" id="2.30.40.10">
    <property type="entry name" value="Urease, subunit C, domain 1"/>
    <property type="match status" value="1"/>
</dbReference>
<evidence type="ECO:0000256" key="5">
    <source>
        <dbReference type="ARBA" id="ARBA00022723"/>
    </source>
</evidence>
<evidence type="ECO:0000256" key="6">
    <source>
        <dbReference type="ARBA" id="ARBA00022801"/>
    </source>
</evidence>
<evidence type="ECO:0000313" key="12">
    <source>
        <dbReference type="Proteomes" id="UP000440578"/>
    </source>
</evidence>
<dbReference type="PANTHER" id="PTHR11271">
    <property type="entry name" value="GUANINE DEAMINASE"/>
    <property type="match status" value="1"/>
</dbReference>
<dbReference type="OrthoDB" id="194468at2759"/>
<comment type="similarity">
    <text evidence="2 9">Belongs to the metallo-dependent hydrolases superfamily. ATZ/TRZ family.</text>
</comment>
<feature type="domain" description="Amidohydrolase-related" evidence="10">
    <location>
        <begin position="73"/>
        <end position="441"/>
    </location>
</feature>
<dbReference type="GO" id="GO:0008270">
    <property type="term" value="F:zinc ion binding"/>
    <property type="evidence" value="ECO:0007669"/>
    <property type="project" value="UniProtKB-UniRule"/>
</dbReference>
<keyword evidence="6 9" id="KW-0378">Hydrolase</keyword>
<dbReference type="InterPro" id="IPR014311">
    <property type="entry name" value="Guanine_deaminase"/>
</dbReference>
<dbReference type="InterPro" id="IPR006680">
    <property type="entry name" value="Amidohydro-rel"/>
</dbReference>
<dbReference type="Proteomes" id="UP000440578">
    <property type="component" value="Unassembled WGS sequence"/>
</dbReference>
<dbReference type="EMBL" id="VIIS01000218">
    <property type="protein sequence ID" value="KAF0311763.1"/>
    <property type="molecule type" value="Genomic_DNA"/>
</dbReference>
<dbReference type="SUPFAM" id="SSF51338">
    <property type="entry name" value="Composite domain of metallo-dependent hydrolases"/>
    <property type="match status" value="1"/>
</dbReference>
<comment type="catalytic activity">
    <reaction evidence="8 9">
        <text>guanine + H2O + H(+) = xanthine + NH4(+)</text>
        <dbReference type="Rhea" id="RHEA:14665"/>
        <dbReference type="ChEBI" id="CHEBI:15377"/>
        <dbReference type="ChEBI" id="CHEBI:15378"/>
        <dbReference type="ChEBI" id="CHEBI:16235"/>
        <dbReference type="ChEBI" id="CHEBI:17712"/>
        <dbReference type="ChEBI" id="CHEBI:28938"/>
        <dbReference type="EC" id="3.5.4.3"/>
    </reaction>
</comment>
<comment type="cofactor">
    <cofactor evidence="9">
        <name>Zn(2+)</name>
        <dbReference type="ChEBI" id="CHEBI:29105"/>
    </cofactor>
    <text evidence="9">Binds 1 zinc ion per subunit.</text>
</comment>
<evidence type="ECO:0000256" key="4">
    <source>
        <dbReference type="ARBA" id="ARBA00014514"/>
    </source>
</evidence>
<keyword evidence="5 9" id="KW-0479">Metal-binding</keyword>
<dbReference type="EMBL" id="VIIS01000218">
    <property type="protein sequence ID" value="KAF0311762.1"/>
    <property type="molecule type" value="Genomic_DNA"/>
</dbReference>
<reference evidence="11 12" key="1">
    <citation type="submission" date="2019-07" db="EMBL/GenBank/DDBJ databases">
        <title>Draft genome assembly of a fouling barnacle, Amphibalanus amphitrite (Darwin, 1854): The first reference genome for Thecostraca.</title>
        <authorList>
            <person name="Kim W."/>
        </authorList>
    </citation>
    <scope>NUCLEOTIDE SEQUENCE [LARGE SCALE GENOMIC DNA]</scope>
    <source>
        <strain evidence="11">SNU_AA5</strain>
        <tissue evidence="11">Soma without cirri and trophi</tissue>
    </source>
</reference>
<evidence type="ECO:0000256" key="7">
    <source>
        <dbReference type="ARBA" id="ARBA00022833"/>
    </source>
</evidence>
<protein>
    <recommendedName>
        <fullName evidence="4 9">Guanine deaminase</fullName>
        <shortName evidence="9">Guanase</shortName>
        <ecNumber evidence="3 9">3.5.4.3</ecNumber>
    </recommendedName>
    <alternativeName>
        <fullName evidence="9">Guanine aminohydrolase</fullName>
    </alternativeName>
</protein>
<name>A0A6A4XBJ8_AMPAM</name>
<dbReference type="GO" id="GO:0005829">
    <property type="term" value="C:cytosol"/>
    <property type="evidence" value="ECO:0007669"/>
    <property type="project" value="TreeGrafter"/>
</dbReference>
<dbReference type="InterPro" id="IPR051607">
    <property type="entry name" value="Metallo-dep_hydrolases"/>
</dbReference>
<dbReference type="GO" id="GO:0006147">
    <property type="term" value="P:guanine catabolic process"/>
    <property type="evidence" value="ECO:0007669"/>
    <property type="project" value="UniProtKB-UniRule"/>
</dbReference>
<dbReference type="InterPro" id="IPR011059">
    <property type="entry name" value="Metal-dep_hydrolase_composite"/>
</dbReference>
<evidence type="ECO:0000256" key="2">
    <source>
        <dbReference type="ARBA" id="ARBA00006745"/>
    </source>
</evidence>
<dbReference type="NCBIfam" id="TIGR02967">
    <property type="entry name" value="guan_deamin"/>
    <property type="match status" value="1"/>
</dbReference>
<dbReference type="SUPFAM" id="SSF51556">
    <property type="entry name" value="Metallo-dependent hydrolases"/>
    <property type="match status" value="1"/>
</dbReference>
<dbReference type="PANTHER" id="PTHR11271:SF6">
    <property type="entry name" value="GUANINE DEAMINASE"/>
    <property type="match status" value="1"/>
</dbReference>
<dbReference type="EC" id="3.5.4.3" evidence="3 9"/>
<dbReference type="AlphaFoldDB" id="A0A6A4XBJ8"/>
<gene>
    <name evidence="11" type="primary">GDA_1</name>
    <name evidence="11" type="ORF">FJT64_017468</name>
</gene>
<dbReference type="Pfam" id="PF01979">
    <property type="entry name" value="Amidohydro_1"/>
    <property type="match status" value="1"/>
</dbReference>
<keyword evidence="7 9" id="KW-0862">Zinc</keyword>
<evidence type="ECO:0000256" key="8">
    <source>
        <dbReference type="ARBA" id="ARBA00051148"/>
    </source>
</evidence>
<dbReference type="GO" id="GO:0008892">
    <property type="term" value="F:guanine deaminase activity"/>
    <property type="evidence" value="ECO:0007669"/>
    <property type="project" value="UniProtKB-UniRule"/>
</dbReference>
<evidence type="ECO:0000259" key="10">
    <source>
        <dbReference type="Pfam" id="PF01979"/>
    </source>
</evidence>
<dbReference type="FunFam" id="3.20.20.140:FF:000022">
    <property type="entry name" value="Guanine deaminase"/>
    <property type="match status" value="1"/>
</dbReference>
<evidence type="ECO:0000256" key="1">
    <source>
        <dbReference type="ARBA" id="ARBA00004984"/>
    </source>
</evidence>
<proteinExistence type="inferred from homology"/>
<keyword evidence="12" id="KW-1185">Reference proteome</keyword>
<evidence type="ECO:0000313" key="11">
    <source>
        <dbReference type="EMBL" id="KAF0311762.1"/>
    </source>
</evidence>
<dbReference type="UniPathway" id="UPA00603">
    <property type="reaction ID" value="UER00660"/>
</dbReference>
<sequence length="455" mass="49983">MSHEEDVPEVQLFHGTVVHSTASSAADVLPEHVLVVRRGRVERLVPARQLSDQLQRLGGTAEDVVHLEADQLLLPGLVDAHIHPCQYPNAGLALDLPLLEWLQRYTFPLEARFRDEEFAAGVYETVVERTLRNGTTCASYFASIHRPATERLADICRRRGQRALVGKTCMDMNSPADYCENTDESLQETAAFVAGQLRRRCSLVRPSITPRFAITCSERLLNGLGKIANQHQLHVQTHLNETLPEKALVAKLFPAAHSYTDVYQRAGLLGPRTVLAHCLHHDEGELQIMANSGAGVAHCANSNNSLRSGLCDVRKLHEAGVSVGLGTDMSGGYHPSVLDSVRATLHTSNVHAIHRDDYEALTFRDAFRMATLEGARALGLDDIIGNFEPGKQFDAVVAHVGHEESNVDLLTPHSHDELLQKFVYLGDSRDICAVYVAGRQVVSNPTQEWSKSGGA</sequence>
<dbReference type="InterPro" id="IPR032466">
    <property type="entry name" value="Metal_Hydrolase"/>
</dbReference>
<accession>A0A6A4XBJ8</accession>
<comment type="function">
    <text evidence="9">Catalyzes the hydrolytic deamination of guanine, producing xanthine and ammonia.</text>
</comment>